<proteinExistence type="predicted"/>
<evidence type="ECO:0000313" key="4">
    <source>
        <dbReference type="Proteomes" id="UP000236003"/>
    </source>
</evidence>
<dbReference type="EMBL" id="POUM01000002">
    <property type="protein sequence ID" value="PNF60831.1"/>
    <property type="molecule type" value="Genomic_DNA"/>
</dbReference>
<keyword evidence="1" id="KW-0670">Pyruvate</keyword>
<sequence>MIAELIEGNYVLYQGDLSTLVLETQPEPGRTTVARPCKISNNARQPGSAKGLL</sequence>
<evidence type="ECO:0000313" key="1">
    <source>
        <dbReference type="EMBL" id="PNF60831.1"/>
    </source>
</evidence>
<gene>
    <name evidence="2" type="ORF">CXK92_14995</name>
    <name evidence="1" type="ORF">CXK99_02605</name>
</gene>
<dbReference type="Proteomes" id="UP000235925">
    <property type="component" value="Unassembled WGS sequence"/>
</dbReference>
<dbReference type="Proteomes" id="UP000236003">
    <property type="component" value="Unassembled WGS sequence"/>
</dbReference>
<dbReference type="EMBL" id="POUN01000004">
    <property type="protein sequence ID" value="PNF80250.1"/>
    <property type="molecule type" value="Genomic_DNA"/>
</dbReference>
<dbReference type="OrthoDB" id="6912266at2"/>
<name>A0A0H3YYW9_STUST</name>
<reference evidence="3 4" key="1">
    <citation type="submission" date="2018-01" db="EMBL/GenBank/DDBJ databases">
        <title>Denitrification phenotypes of diverse strains of Pseudomonas stutzeri.</title>
        <authorList>
            <person name="Milligan D.A."/>
            <person name="Bergaust L."/>
            <person name="Bakken L.R."/>
            <person name="Frostegard A."/>
        </authorList>
    </citation>
    <scope>NUCLEOTIDE SEQUENCE [LARGE SCALE GENOMIC DNA]</scope>
    <source>
        <strain evidence="1 4">CCUG 44592</strain>
        <strain evidence="2 3">KC</strain>
    </source>
</reference>
<evidence type="ECO:0000313" key="2">
    <source>
        <dbReference type="EMBL" id="PNF80250.1"/>
    </source>
</evidence>
<comment type="caution">
    <text evidence="1">The sequence shown here is derived from an EMBL/GenBank/DDBJ whole genome shotgun (WGS) entry which is preliminary data.</text>
</comment>
<organism evidence="1 4">
    <name type="scientific">Stutzerimonas stutzeri</name>
    <name type="common">Pseudomonas stutzeri</name>
    <dbReference type="NCBI Taxonomy" id="316"/>
    <lineage>
        <taxon>Bacteria</taxon>
        <taxon>Pseudomonadati</taxon>
        <taxon>Pseudomonadota</taxon>
        <taxon>Gammaproteobacteria</taxon>
        <taxon>Pseudomonadales</taxon>
        <taxon>Pseudomonadaceae</taxon>
        <taxon>Stutzerimonas</taxon>
    </lineage>
</organism>
<evidence type="ECO:0000313" key="3">
    <source>
        <dbReference type="Proteomes" id="UP000235925"/>
    </source>
</evidence>
<protein>
    <submittedName>
        <fullName evidence="1">Phosphoenolpyruvate synthase</fullName>
    </submittedName>
</protein>
<dbReference type="AlphaFoldDB" id="A0A0H3YYW9"/>
<accession>A0A0H3YYW9</accession>